<organism evidence="1 2">
    <name type="scientific">Pseudomonas fragi</name>
    <dbReference type="NCBI Taxonomy" id="296"/>
    <lineage>
        <taxon>Bacteria</taxon>
        <taxon>Pseudomonadati</taxon>
        <taxon>Pseudomonadota</taxon>
        <taxon>Gammaproteobacteria</taxon>
        <taxon>Pseudomonadales</taxon>
        <taxon>Pseudomonadaceae</taxon>
        <taxon>Pseudomonas</taxon>
    </lineage>
</organism>
<dbReference type="SUPFAM" id="SSF52540">
    <property type="entry name" value="P-loop containing nucleoside triphosphate hydrolases"/>
    <property type="match status" value="1"/>
</dbReference>
<feature type="non-terminal residue" evidence="1">
    <location>
        <position position="261"/>
    </location>
</feature>
<comment type="caution">
    <text evidence="1">The sequence shown here is derived from an EMBL/GenBank/DDBJ whole genome shotgun (WGS) entry which is preliminary data.</text>
</comment>
<gene>
    <name evidence="1" type="ORF">HBN89_25165</name>
</gene>
<name>A0A9Q5B7D2_PSEFR</name>
<dbReference type="Gene3D" id="3.40.50.300">
    <property type="entry name" value="P-loop containing nucleotide triphosphate hydrolases"/>
    <property type="match status" value="1"/>
</dbReference>
<dbReference type="RefSeq" id="WP_169908030.1">
    <property type="nucleotide sequence ID" value="NZ_JAAQYX010000089.1"/>
</dbReference>
<dbReference type="AlphaFoldDB" id="A0A9Q5B7D2"/>
<evidence type="ECO:0000313" key="1">
    <source>
        <dbReference type="EMBL" id="NNB52496.1"/>
    </source>
</evidence>
<dbReference type="InterPro" id="IPR027417">
    <property type="entry name" value="P-loop_NTPase"/>
</dbReference>
<reference evidence="1 2" key="1">
    <citation type="journal article" date="2020" name="Front. Microbiol.">
        <title>Genetic Organization of the aprX-lipA2 Operon Affects the Proteolytic Potential of Pseudomonas Species in Milk.</title>
        <authorList>
            <person name="Maier C."/>
            <person name="Huptas C."/>
            <person name="von Neubeck M."/>
            <person name="Scherer S."/>
            <person name="Wenning M."/>
            <person name="Lucking G."/>
        </authorList>
    </citation>
    <scope>NUCLEOTIDE SEQUENCE [LARGE SCALE GENOMIC DNA]</scope>
    <source>
        <strain evidence="1 2">WS 5094</strain>
    </source>
</reference>
<evidence type="ECO:0000313" key="2">
    <source>
        <dbReference type="Proteomes" id="UP000564604"/>
    </source>
</evidence>
<sequence length="261" mass="29872">MTVLHSAPATANYKKNFFDIHVNGLLEKRLRDKNFYNIVSVYVYFHCADKKGVERFYQDSVESLFQQMQENTQRFKSKDISHFDYCERDSYLGRKKKKLLRDATMLSVTKDNLGKIAFSKNLAGVSFEESIYNEFVRLLCPPYHYENEGKAIAYTKLQSRLCESDSGARAKICGVAGSGKTTVLAKRAVNALKRHEDAVLILTFNITLQMYIKGKISEVREGFSWGGFEIAHYHGFLTSAFNNYGIDIKFFEGDPAKSVPW</sequence>
<accession>A0A9Q5B7D2</accession>
<dbReference type="EMBL" id="JAAQYX010000089">
    <property type="protein sequence ID" value="NNB52496.1"/>
    <property type="molecule type" value="Genomic_DNA"/>
</dbReference>
<proteinExistence type="predicted"/>
<protein>
    <submittedName>
        <fullName evidence="1">UvrD-helicase domain-containing protein</fullName>
    </submittedName>
</protein>
<dbReference type="Proteomes" id="UP000564604">
    <property type="component" value="Unassembled WGS sequence"/>
</dbReference>